<proteinExistence type="predicted"/>
<dbReference type="InterPro" id="IPR011990">
    <property type="entry name" value="TPR-like_helical_dom_sf"/>
</dbReference>
<dbReference type="EMBL" id="MLJW01000152">
    <property type="protein sequence ID" value="OIQ96233.1"/>
    <property type="molecule type" value="Genomic_DNA"/>
</dbReference>
<keyword evidence="1" id="KW-0449">Lipoprotein</keyword>
<dbReference type="PANTHER" id="PTHR12558:SF13">
    <property type="entry name" value="CELL DIVISION CYCLE PROTEIN 27 HOMOLOG"/>
    <property type="match status" value="1"/>
</dbReference>
<reference evidence="1" key="1">
    <citation type="submission" date="2016-10" db="EMBL/GenBank/DDBJ databases">
        <title>Sequence of Gallionella enrichment culture.</title>
        <authorList>
            <person name="Poehlein A."/>
            <person name="Muehling M."/>
            <person name="Daniel R."/>
        </authorList>
    </citation>
    <scope>NUCLEOTIDE SEQUENCE</scope>
</reference>
<dbReference type="AlphaFoldDB" id="A0A1J5RKF1"/>
<dbReference type="Gene3D" id="1.25.40.10">
    <property type="entry name" value="Tetratricopeptide repeat domain"/>
    <property type="match status" value="1"/>
</dbReference>
<gene>
    <name evidence="1" type="primary">nlpI_4</name>
    <name evidence="1" type="ORF">GALL_217500</name>
</gene>
<organism evidence="1">
    <name type="scientific">mine drainage metagenome</name>
    <dbReference type="NCBI Taxonomy" id="410659"/>
    <lineage>
        <taxon>unclassified sequences</taxon>
        <taxon>metagenomes</taxon>
        <taxon>ecological metagenomes</taxon>
    </lineage>
</organism>
<accession>A0A1J5RKF1</accession>
<comment type="caution">
    <text evidence="1">The sequence shown here is derived from an EMBL/GenBank/DDBJ whole genome shotgun (WGS) entry which is preliminary data.</text>
</comment>
<sequence>MNSSTELLKVALDRHLHGRLPEACELYRRVLAIDPRQPQALSMLGILLMNTPGRAEAESLFLRHLAVVPEDPFTLHNLGRLNHAKGEYGTAVDLFRRAAVVKPDLAPIFNDLAVSLNCLGQRDEALAAVDRALQIDPHYGVAHDNRGIVLYDCHRFAEAIAAQRTALERIPPDARPEQRISILFHLSLSAYEATDLVIAEQACRAILELNADHDEAIVQLGKILLRLRRDVEALALLNQLARRQGLIREGNAEHPEATILLLGGVGASHVPTRYLFDMDSFDTRSLTLLTPDQPDAPLAGVSLEALAEADLVFNLLGEVEKAGGHLETVAAQVLRLGKPVLNPPERVMRTGRDSAPELFGDIPGLLVPGVRRLARDERPEPFAAPFLIRPGGAHGGEDLALIETPADLSAYLDRVPHERFLLTDFHDFKGDRGAYRKYRFIFVDREPHPYHLAIAENWLVHYWRADMGQAQWKRQEEEAFLTDWRQVFGAGAAAVVEQVARRLDLDYGGMDCSLLADGRVLFFEANACMLVHLDDAEAQFPYKFRAVPLIREAVTRMIRSRISRS</sequence>
<dbReference type="SUPFAM" id="SSF48452">
    <property type="entry name" value="TPR-like"/>
    <property type="match status" value="1"/>
</dbReference>
<dbReference type="Pfam" id="PF13176">
    <property type="entry name" value="TPR_7"/>
    <property type="match status" value="1"/>
</dbReference>
<evidence type="ECO:0000313" key="1">
    <source>
        <dbReference type="EMBL" id="OIQ96233.1"/>
    </source>
</evidence>
<dbReference type="SMART" id="SM00028">
    <property type="entry name" value="TPR"/>
    <property type="match status" value="6"/>
</dbReference>
<dbReference type="SUPFAM" id="SSF56059">
    <property type="entry name" value="Glutathione synthetase ATP-binding domain-like"/>
    <property type="match status" value="1"/>
</dbReference>
<dbReference type="PROSITE" id="PS50005">
    <property type="entry name" value="TPR"/>
    <property type="match status" value="2"/>
</dbReference>
<dbReference type="InterPro" id="IPR019734">
    <property type="entry name" value="TPR_rpt"/>
</dbReference>
<dbReference type="PANTHER" id="PTHR12558">
    <property type="entry name" value="CELL DIVISION CYCLE 16,23,27"/>
    <property type="match status" value="1"/>
</dbReference>
<name>A0A1J5RKF1_9ZZZZ</name>
<protein>
    <submittedName>
        <fullName evidence="1">Lipoprotein NlpI</fullName>
    </submittedName>
</protein>